<dbReference type="EMBL" id="JBIAZU010000006">
    <property type="protein sequence ID" value="MFF5294370.1"/>
    <property type="molecule type" value="Genomic_DNA"/>
</dbReference>
<evidence type="ECO:0000313" key="2">
    <source>
        <dbReference type="EMBL" id="MFF5294370.1"/>
    </source>
</evidence>
<keyword evidence="3" id="KW-1185">Reference proteome</keyword>
<comment type="caution">
    <text evidence="2">The sequence shown here is derived from an EMBL/GenBank/DDBJ whole genome shotgun (WGS) entry which is preliminary data.</text>
</comment>
<accession>A0ABW6WP94</accession>
<protein>
    <submittedName>
        <fullName evidence="2">Alpha/beta fold hydrolase</fullName>
    </submittedName>
</protein>
<sequence length="242" mass="25183">MPKPTIVLVHGAWADASSWNAVATGLRTRGFTVFAPPNLLRGPEGDAAYISSFVGQRTSGPVVLVGHSYGGFVITNAGTNGGDVRALVYVDAFVPEVGETTFSILGGSESAIAVPDPTTVLDLAAYPGGPEGDVEAFLKPDTVHTSFAQDLPEADRWLIAETQRPLTLSANTTGSLVAAWKTLPSWAVVGTEDRIIPPAVQRSMAERAGAKITEVNASHVSMVSHPDVTIDTILAAAAHVGD</sequence>
<dbReference type="GO" id="GO:0016787">
    <property type="term" value="F:hydrolase activity"/>
    <property type="evidence" value="ECO:0007669"/>
    <property type="project" value="UniProtKB-KW"/>
</dbReference>
<dbReference type="InterPro" id="IPR029058">
    <property type="entry name" value="AB_hydrolase_fold"/>
</dbReference>
<keyword evidence="2" id="KW-0378">Hydrolase</keyword>
<dbReference type="InterPro" id="IPR052897">
    <property type="entry name" value="Sec-Metab_Biosynth_Hydrolase"/>
</dbReference>
<gene>
    <name evidence="2" type="ORF">ACFY35_33450</name>
</gene>
<dbReference type="Proteomes" id="UP001602245">
    <property type="component" value="Unassembled WGS sequence"/>
</dbReference>
<feature type="domain" description="AB hydrolase-1" evidence="1">
    <location>
        <begin position="6"/>
        <end position="231"/>
    </location>
</feature>
<dbReference type="PANTHER" id="PTHR37017:SF11">
    <property type="entry name" value="ESTERASE_LIPASE_THIOESTERASE DOMAIN-CONTAINING PROTEIN"/>
    <property type="match status" value="1"/>
</dbReference>
<reference evidence="2 3" key="1">
    <citation type="submission" date="2024-10" db="EMBL/GenBank/DDBJ databases">
        <title>The Natural Products Discovery Center: Release of the First 8490 Sequenced Strains for Exploring Actinobacteria Biosynthetic Diversity.</title>
        <authorList>
            <person name="Kalkreuter E."/>
            <person name="Kautsar S.A."/>
            <person name="Yang D."/>
            <person name="Bader C.D."/>
            <person name="Teijaro C.N."/>
            <person name="Fluegel L."/>
            <person name="Davis C.M."/>
            <person name="Simpson J.R."/>
            <person name="Lauterbach L."/>
            <person name="Steele A.D."/>
            <person name="Gui C."/>
            <person name="Meng S."/>
            <person name="Li G."/>
            <person name="Viehrig K."/>
            <person name="Ye F."/>
            <person name="Su P."/>
            <person name="Kiefer A.F."/>
            <person name="Nichols A."/>
            <person name="Cepeda A.J."/>
            <person name="Yan W."/>
            <person name="Fan B."/>
            <person name="Jiang Y."/>
            <person name="Adhikari A."/>
            <person name="Zheng C.-J."/>
            <person name="Schuster L."/>
            <person name="Cowan T.M."/>
            <person name="Smanski M.J."/>
            <person name="Chevrette M.G."/>
            <person name="De Carvalho L.P.S."/>
            <person name="Shen B."/>
        </authorList>
    </citation>
    <scope>NUCLEOTIDE SEQUENCE [LARGE SCALE GENOMIC DNA]</scope>
    <source>
        <strain evidence="2 3">NPDC000087</strain>
    </source>
</reference>
<dbReference type="PANTHER" id="PTHR37017">
    <property type="entry name" value="AB HYDROLASE-1 DOMAIN-CONTAINING PROTEIN-RELATED"/>
    <property type="match status" value="1"/>
</dbReference>
<proteinExistence type="predicted"/>
<organism evidence="2 3">
    <name type="scientific">Paractinoplanes globisporus</name>
    <dbReference type="NCBI Taxonomy" id="113565"/>
    <lineage>
        <taxon>Bacteria</taxon>
        <taxon>Bacillati</taxon>
        <taxon>Actinomycetota</taxon>
        <taxon>Actinomycetes</taxon>
        <taxon>Micromonosporales</taxon>
        <taxon>Micromonosporaceae</taxon>
        <taxon>Paractinoplanes</taxon>
    </lineage>
</organism>
<evidence type="ECO:0000313" key="3">
    <source>
        <dbReference type="Proteomes" id="UP001602245"/>
    </source>
</evidence>
<dbReference type="RefSeq" id="WP_020514823.1">
    <property type="nucleotide sequence ID" value="NZ_JBIAZU010000006.1"/>
</dbReference>
<dbReference type="InterPro" id="IPR000073">
    <property type="entry name" value="AB_hydrolase_1"/>
</dbReference>
<dbReference type="SUPFAM" id="SSF53474">
    <property type="entry name" value="alpha/beta-Hydrolases"/>
    <property type="match status" value="1"/>
</dbReference>
<evidence type="ECO:0000259" key="1">
    <source>
        <dbReference type="Pfam" id="PF12697"/>
    </source>
</evidence>
<name>A0ABW6WP94_9ACTN</name>
<dbReference type="Pfam" id="PF12697">
    <property type="entry name" value="Abhydrolase_6"/>
    <property type="match status" value="1"/>
</dbReference>
<dbReference type="Gene3D" id="3.40.50.1820">
    <property type="entry name" value="alpha/beta hydrolase"/>
    <property type="match status" value="1"/>
</dbReference>